<dbReference type="PANTHER" id="PTHR46435:SF1">
    <property type="entry name" value="E3 UBIQUITIN-PROTEIN LIGASE HECTD4-RELATED"/>
    <property type="match status" value="1"/>
</dbReference>
<dbReference type="EMBL" id="CAJZBQ010000050">
    <property type="protein sequence ID" value="CAG9330114.1"/>
    <property type="molecule type" value="Genomic_DNA"/>
</dbReference>
<dbReference type="InterPro" id="IPR043366">
    <property type="entry name" value="HECTD4"/>
</dbReference>
<dbReference type="InterPro" id="IPR000569">
    <property type="entry name" value="HECT_dom"/>
</dbReference>
<dbReference type="Proteomes" id="UP001162131">
    <property type="component" value="Unassembled WGS sequence"/>
</dbReference>
<dbReference type="Gene3D" id="3.90.1750.10">
    <property type="entry name" value="Hect, E3 ligase catalytic domains"/>
    <property type="match status" value="1"/>
</dbReference>
<dbReference type="SMART" id="SM00119">
    <property type="entry name" value="HECTc"/>
    <property type="match status" value="1"/>
</dbReference>
<evidence type="ECO:0000313" key="5">
    <source>
        <dbReference type="Proteomes" id="UP001162131"/>
    </source>
</evidence>
<evidence type="ECO:0000313" key="4">
    <source>
        <dbReference type="EMBL" id="CAG9330114.1"/>
    </source>
</evidence>
<dbReference type="GO" id="GO:0004842">
    <property type="term" value="F:ubiquitin-protein transferase activity"/>
    <property type="evidence" value="ECO:0007669"/>
    <property type="project" value="InterPro"/>
</dbReference>
<evidence type="ECO:0000256" key="1">
    <source>
        <dbReference type="ARBA" id="ARBA00022786"/>
    </source>
</evidence>
<gene>
    <name evidence="4" type="ORF">BSTOLATCC_MIC50222</name>
</gene>
<dbReference type="PANTHER" id="PTHR46435">
    <property type="entry name" value="E3 UBIQUITIN-PROTEIN LIGASE HECTD4-RELATED"/>
    <property type="match status" value="1"/>
</dbReference>
<sequence length="358" mass="41425">MFSQISRDLETAANKTLRHPERMLKFAYNPEEIQDDAIKYNELLTELSKELQSPLLPLLIPSQNNVLNVGNGRDNWMINPTSTLPAHMCLFTTLGKFFGSAIRTENRLRLSLPVIVFKHLLHENVTTEDLRDFDFPLYKLLHKLRNLEAYGITAENFGQHISEKFIVKYGEEVVEFCEDGAKIDVTFENVGQYADLLEKHKLFENPKAYDSIRKGMAAVVSIDKLSLFTTAQLRELICLNQEVKLEVLEENTENENCRRTDPHIENFWGAIKSLKESELSKFIDYIARRSKLIEWNWPHKFTIAKHSKSGAVNTLITIVDNFIFRLELPAYTTPEIMKEKIIYEISHNSKFDSLDVNI</sequence>
<keyword evidence="5" id="KW-1185">Reference proteome</keyword>
<protein>
    <recommendedName>
        <fullName evidence="3">HECT domain-containing protein</fullName>
    </recommendedName>
</protein>
<dbReference type="InterPro" id="IPR035983">
    <property type="entry name" value="Hect_E3_ubiquitin_ligase"/>
</dbReference>
<reference evidence="4" key="1">
    <citation type="submission" date="2021-09" db="EMBL/GenBank/DDBJ databases">
        <authorList>
            <consortium name="AG Swart"/>
            <person name="Singh M."/>
            <person name="Singh A."/>
            <person name="Seah K."/>
            <person name="Emmerich C."/>
        </authorList>
    </citation>
    <scope>NUCLEOTIDE SEQUENCE</scope>
    <source>
        <strain evidence="4">ATCC30299</strain>
    </source>
</reference>
<evidence type="ECO:0000259" key="3">
    <source>
        <dbReference type="PROSITE" id="PS50237"/>
    </source>
</evidence>
<evidence type="ECO:0000256" key="2">
    <source>
        <dbReference type="PROSITE-ProRule" id="PRU00104"/>
    </source>
</evidence>
<comment type="caution">
    <text evidence="4">The sequence shown here is derived from an EMBL/GenBank/DDBJ whole genome shotgun (WGS) entry which is preliminary data.</text>
</comment>
<dbReference type="SUPFAM" id="SSF56204">
    <property type="entry name" value="Hect, E3 ligase catalytic domain"/>
    <property type="match status" value="1"/>
</dbReference>
<name>A0AAU9K829_9CILI</name>
<organism evidence="4 5">
    <name type="scientific">Blepharisma stoltei</name>
    <dbReference type="NCBI Taxonomy" id="1481888"/>
    <lineage>
        <taxon>Eukaryota</taxon>
        <taxon>Sar</taxon>
        <taxon>Alveolata</taxon>
        <taxon>Ciliophora</taxon>
        <taxon>Postciliodesmatophora</taxon>
        <taxon>Heterotrichea</taxon>
        <taxon>Heterotrichida</taxon>
        <taxon>Blepharismidae</taxon>
        <taxon>Blepharisma</taxon>
    </lineage>
</organism>
<comment type="caution">
    <text evidence="2">Lacks conserved residue(s) required for the propagation of feature annotation.</text>
</comment>
<proteinExistence type="predicted"/>
<dbReference type="Gene3D" id="3.30.2160.10">
    <property type="entry name" value="Hect, E3 ligase catalytic domain"/>
    <property type="match status" value="1"/>
</dbReference>
<accession>A0AAU9K829</accession>
<dbReference type="PROSITE" id="PS50237">
    <property type="entry name" value="HECT"/>
    <property type="match status" value="1"/>
</dbReference>
<dbReference type="Pfam" id="PF00632">
    <property type="entry name" value="HECT"/>
    <property type="match status" value="1"/>
</dbReference>
<dbReference type="AlphaFoldDB" id="A0AAU9K829"/>
<dbReference type="Gene3D" id="3.30.2410.10">
    <property type="entry name" value="Hect, E3 ligase catalytic domain"/>
    <property type="match status" value="1"/>
</dbReference>
<keyword evidence="1 2" id="KW-0833">Ubl conjugation pathway</keyword>
<feature type="domain" description="HECT" evidence="3">
    <location>
        <begin position="13"/>
        <end position="354"/>
    </location>
</feature>